<accession>A0A7M3MIS9</accession>
<gene>
    <name evidence="5" type="ORF">DPQ33_00090</name>
</gene>
<evidence type="ECO:0000256" key="2">
    <source>
        <dbReference type="RuleBase" id="RU003749"/>
    </source>
</evidence>
<dbReference type="AlphaFoldDB" id="A0A7M3MIS9"/>
<comment type="similarity">
    <text evidence="1 2">Belongs to the anti-sigma-factor antagonist family.</text>
</comment>
<evidence type="ECO:0000259" key="4">
    <source>
        <dbReference type="PROSITE" id="PS50801"/>
    </source>
</evidence>
<dbReference type="Gene3D" id="3.30.750.24">
    <property type="entry name" value="STAS domain"/>
    <property type="match status" value="1"/>
</dbReference>
<dbReference type="InterPro" id="IPR036513">
    <property type="entry name" value="STAS_dom_sf"/>
</dbReference>
<dbReference type="PROSITE" id="PS50801">
    <property type="entry name" value="STAS"/>
    <property type="match status" value="1"/>
</dbReference>
<evidence type="ECO:0000256" key="3">
    <source>
        <dbReference type="SAM" id="MobiDB-lite"/>
    </source>
</evidence>
<dbReference type="NCBIfam" id="TIGR00377">
    <property type="entry name" value="ant_ant_sig"/>
    <property type="match status" value="1"/>
</dbReference>
<dbReference type="SUPFAM" id="SSF52091">
    <property type="entry name" value="SpoIIaa-like"/>
    <property type="match status" value="1"/>
</dbReference>
<dbReference type="PANTHER" id="PTHR33495:SF14">
    <property type="entry name" value="ANTI-SIGMA FACTOR ANTAGONIST"/>
    <property type="match status" value="1"/>
</dbReference>
<evidence type="ECO:0000313" key="5">
    <source>
        <dbReference type="EMBL" id="TVM19675.1"/>
    </source>
</evidence>
<reference evidence="5 6" key="1">
    <citation type="submission" date="2018-06" db="EMBL/GenBank/DDBJ databases">
        <title>Complete genome of Desulfovibrio indonesiensis P37SLT.</title>
        <authorList>
            <person name="Crispim J.S."/>
            <person name="Vidigal P.M.P."/>
            <person name="Silva L.C.F."/>
            <person name="Laguardia C.N."/>
            <person name="Araujo L.C."/>
            <person name="Dias R.S."/>
            <person name="Sousa M.P."/>
            <person name="Paula S.O."/>
            <person name="Silva C."/>
        </authorList>
    </citation>
    <scope>NUCLEOTIDE SEQUENCE [LARGE SCALE GENOMIC DNA]</scope>
    <source>
        <strain evidence="5 6">P37SLT</strain>
    </source>
</reference>
<dbReference type="PANTHER" id="PTHR33495">
    <property type="entry name" value="ANTI-SIGMA FACTOR ANTAGONIST TM_1081-RELATED-RELATED"/>
    <property type="match status" value="1"/>
</dbReference>
<protein>
    <recommendedName>
        <fullName evidence="2">Anti-sigma factor antagonist</fullName>
    </recommendedName>
</protein>
<feature type="region of interest" description="Disordered" evidence="3">
    <location>
        <begin position="20"/>
        <end position="43"/>
    </location>
</feature>
<dbReference type="OrthoDB" id="280847at2"/>
<dbReference type="EMBL" id="QMIE01000001">
    <property type="protein sequence ID" value="TVM19675.1"/>
    <property type="molecule type" value="Genomic_DNA"/>
</dbReference>
<evidence type="ECO:0000313" key="6">
    <source>
        <dbReference type="Proteomes" id="UP000448292"/>
    </source>
</evidence>
<name>A0A7M3MIS9_9BACT</name>
<dbReference type="GO" id="GO:0043856">
    <property type="term" value="F:anti-sigma factor antagonist activity"/>
    <property type="evidence" value="ECO:0007669"/>
    <property type="project" value="InterPro"/>
</dbReference>
<feature type="domain" description="STAS" evidence="4">
    <location>
        <begin position="64"/>
        <end position="163"/>
    </location>
</feature>
<dbReference type="Pfam" id="PF01740">
    <property type="entry name" value="STAS"/>
    <property type="match status" value="1"/>
</dbReference>
<dbReference type="CDD" id="cd07043">
    <property type="entry name" value="STAS_anti-anti-sigma_factors"/>
    <property type="match status" value="1"/>
</dbReference>
<evidence type="ECO:0000256" key="1">
    <source>
        <dbReference type="ARBA" id="ARBA00009013"/>
    </source>
</evidence>
<feature type="compositionally biased region" description="Low complexity" evidence="3">
    <location>
        <begin position="21"/>
        <end position="43"/>
    </location>
</feature>
<sequence length="166" mass="17726">MSMEDIEMAFLDKLLGKKQDTVSPQSSSGVQQTTSGASAVSSDASSEGASAYTLRAKRGQDGQVLLLVVAGRLDALSSPAFETECARYLAPGVQYCIMECQGLTYLSSAGLRSLMTLSMRLRSMNAALVFSGLNENVRGIFHSAGLLKMFPVYVSVEKAVRSIRKG</sequence>
<dbReference type="Proteomes" id="UP000448292">
    <property type="component" value="Unassembled WGS sequence"/>
</dbReference>
<comment type="caution">
    <text evidence="5">The sequence shown here is derived from an EMBL/GenBank/DDBJ whole genome shotgun (WGS) entry which is preliminary data.</text>
</comment>
<proteinExistence type="inferred from homology"/>
<organism evidence="5 6">
    <name type="scientific">Oceanidesulfovibrio indonesiensis</name>
    <dbReference type="NCBI Taxonomy" id="54767"/>
    <lineage>
        <taxon>Bacteria</taxon>
        <taxon>Pseudomonadati</taxon>
        <taxon>Thermodesulfobacteriota</taxon>
        <taxon>Desulfovibrionia</taxon>
        <taxon>Desulfovibrionales</taxon>
        <taxon>Desulfovibrionaceae</taxon>
        <taxon>Oceanidesulfovibrio</taxon>
    </lineage>
</organism>
<dbReference type="InterPro" id="IPR002645">
    <property type="entry name" value="STAS_dom"/>
</dbReference>
<keyword evidence="6" id="KW-1185">Reference proteome</keyword>
<dbReference type="InterPro" id="IPR003658">
    <property type="entry name" value="Anti-sigma_ant"/>
</dbReference>